<name>A0ACB6S6Y1_9PLEO</name>
<proteinExistence type="predicted"/>
<evidence type="ECO:0000313" key="1">
    <source>
        <dbReference type="EMBL" id="KAF2629277.1"/>
    </source>
</evidence>
<feature type="non-terminal residue" evidence="1">
    <location>
        <position position="1"/>
    </location>
</feature>
<feature type="non-terminal residue" evidence="1">
    <location>
        <position position="62"/>
    </location>
</feature>
<protein>
    <submittedName>
        <fullName evidence="1">Uncharacterized protein</fullName>
    </submittedName>
</protein>
<comment type="caution">
    <text evidence="1">The sequence shown here is derived from an EMBL/GenBank/DDBJ whole genome shotgun (WGS) entry which is preliminary data.</text>
</comment>
<accession>A0ACB6S6Y1</accession>
<gene>
    <name evidence="1" type="ORF">BU25DRAFT_319845</name>
</gene>
<dbReference type="Proteomes" id="UP000799754">
    <property type="component" value="Unassembled WGS sequence"/>
</dbReference>
<dbReference type="EMBL" id="MU006710">
    <property type="protein sequence ID" value="KAF2629277.1"/>
    <property type="molecule type" value="Genomic_DNA"/>
</dbReference>
<organism evidence="1 2">
    <name type="scientific">Macroventuria anomochaeta</name>
    <dbReference type="NCBI Taxonomy" id="301207"/>
    <lineage>
        <taxon>Eukaryota</taxon>
        <taxon>Fungi</taxon>
        <taxon>Dikarya</taxon>
        <taxon>Ascomycota</taxon>
        <taxon>Pezizomycotina</taxon>
        <taxon>Dothideomycetes</taxon>
        <taxon>Pleosporomycetidae</taxon>
        <taxon>Pleosporales</taxon>
        <taxon>Pleosporineae</taxon>
        <taxon>Didymellaceae</taxon>
        <taxon>Macroventuria</taxon>
    </lineage>
</organism>
<sequence length="62" mass="6839">GFELGTRTYKVFNEAMWNRGELRSALQDGLREWITILATICADGTALDPSLIYASDASTLQS</sequence>
<keyword evidence="2" id="KW-1185">Reference proteome</keyword>
<reference evidence="1" key="1">
    <citation type="journal article" date="2020" name="Stud. Mycol.">
        <title>101 Dothideomycetes genomes: a test case for predicting lifestyles and emergence of pathogens.</title>
        <authorList>
            <person name="Haridas S."/>
            <person name="Albert R."/>
            <person name="Binder M."/>
            <person name="Bloem J."/>
            <person name="Labutti K."/>
            <person name="Salamov A."/>
            <person name="Andreopoulos B."/>
            <person name="Baker S."/>
            <person name="Barry K."/>
            <person name="Bills G."/>
            <person name="Bluhm B."/>
            <person name="Cannon C."/>
            <person name="Castanera R."/>
            <person name="Culley D."/>
            <person name="Daum C."/>
            <person name="Ezra D."/>
            <person name="Gonzalez J."/>
            <person name="Henrissat B."/>
            <person name="Kuo A."/>
            <person name="Liang C."/>
            <person name="Lipzen A."/>
            <person name="Lutzoni F."/>
            <person name="Magnuson J."/>
            <person name="Mondo S."/>
            <person name="Nolan M."/>
            <person name="Ohm R."/>
            <person name="Pangilinan J."/>
            <person name="Park H.-J."/>
            <person name="Ramirez L."/>
            <person name="Alfaro M."/>
            <person name="Sun H."/>
            <person name="Tritt A."/>
            <person name="Yoshinaga Y."/>
            <person name="Zwiers L.-H."/>
            <person name="Turgeon B."/>
            <person name="Goodwin S."/>
            <person name="Spatafora J."/>
            <person name="Crous P."/>
            <person name="Grigoriev I."/>
        </authorList>
    </citation>
    <scope>NUCLEOTIDE SEQUENCE</scope>
    <source>
        <strain evidence="1">CBS 525.71</strain>
    </source>
</reference>
<evidence type="ECO:0000313" key="2">
    <source>
        <dbReference type="Proteomes" id="UP000799754"/>
    </source>
</evidence>